<dbReference type="Pfam" id="PF01478">
    <property type="entry name" value="Peptidase_A24"/>
    <property type="match status" value="1"/>
</dbReference>
<dbReference type="Proteomes" id="UP000294545">
    <property type="component" value="Unassembled WGS sequence"/>
</dbReference>
<dbReference type="PANTHER" id="PTHR30487:SF0">
    <property type="entry name" value="PREPILIN LEADER PEPTIDASE_N-METHYLTRANSFERASE-RELATED"/>
    <property type="match status" value="1"/>
</dbReference>
<keyword evidence="2" id="KW-0812">Transmembrane</keyword>
<comment type="similarity">
    <text evidence="1">Belongs to the peptidase A24 family.</text>
</comment>
<feature type="transmembrane region" description="Helical" evidence="2">
    <location>
        <begin position="55"/>
        <end position="76"/>
    </location>
</feature>
<dbReference type="InterPro" id="IPR050882">
    <property type="entry name" value="Prepilin_peptidase/N-MTase"/>
</dbReference>
<gene>
    <name evidence="4" type="ORF">EDC19_0061</name>
</gene>
<comment type="caution">
    <text evidence="4">The sequence shown here is derived from an EMBL/GenBank/DDBJ whole genome shotgun (WGS) entry which is preliminary data.</text>
</comment>
<sequence length="175" mass="19544">MAYLIYGLLTVILVLAIITDKKTYKIRNKHLIIGTLLGVTINIAYLGIRGIVHSFLGFIFPIVILMFLFALGVLGAGDIKLFATIGAIMGIQFTAYVMLYAFIIGGMMAFIILVYKKLLIKRLTYFFHYIKNAILMKHTPKYYVANQDGQAVTMHFSYAIALGTIIHMINNGGII</sequence>
<evidence type="ECO:0000259" key="3">
    <source>
        <dbReference type="Pfam" id="PF01478"/>
    </source>
</evidence>
<feature type="domain" description="Prepilin type IV endopeptidase peptidase" evidence="3">
    <location>
        <begin position="8"/>
        <end position="109"/>
    </location>
</feature>
<dbReference type="GO" id="GO:0005886">
    <property type="term" value="C:plasma membrane"/>
    <property type="evidence" value="ECO:0007669"/>
    <property type="project" value="TreeGrafter"/>
</dbReference>
<organism evidence="4 5">
    <name type="scientific">Natranaerovirga hydrolytica</name>
    <dbReference type="NCBI Taxonomy" id="680378"/>
    <lineage>
        <taxon>Bacteria</taxon>
        <taxon>Bacillati</taxon>
        <taxon>Bacillota</taxon>
        <taxon>Clostridia</taxon>
        <taxon>Lachnospirales</taxon>
        <taxon>Natranaerovirgaceae</taxon>
        <taxon>Natranaerovirga</taxon>
    </lineage>
</organism>
<keyword evidence="5" id="KW-1185">Reference proteome</keyword>
<keyword evidence="2" id="KW-0472">Membrane</keyword>
<dbReference type="RefSeq" id="WP_165868460.1">
    <property type="nucleotide sequence ID" value="NZ_SMGQ01000001.1"/>
</dbReference>
<evidence type="ECO:0000313" key="5">
    <source>
        <dbReference type="Proteomes" id="UP000294545"/>
    </source>
</evidence>
<proteinExistence type="inferred from homology"/>
<evidence type="ECO:0000256" key="1">
    <source>
        <dbReference type="ARBA" id="ARBA00005801"/>
    </source>
</evidence>
<feature type="transmembrane region" description="Helical" evidence="2">
    <location>
        <begin position="82"/>
        <end position="115"/>
    </location>
</feature>
<dbReference type="PANTHER" id="PTHR30487">
    <property type="entry name" value="TYPE 4 PREPILIN-LIKE PROTEINS LEADER PEPTIDE-PROCESSING ENZYME"/>
    <property type="match status" value="1"/>
</dbReference>
<dbReference type="EMBL" id="SMGQ01000001">
    <property type="protein sequence ID" value="TCL00080.1"/>
    <property type="molecule type" value="Genomic_DNA"/>
</dbReference>
<dbReference type="AlphaFoldDB" id="A0A4R1N1S2"/>
<dbReference type="GO" id="GO:0006465">
    <property type="term" value="P:signal peptide processing"/>
    <property type="evidence" value="ECO:0007669"/>
    <property type="project" value="TreeGrafter"/>
</dbReference>
<protein>
    <submittedName>
        <fullName evidence="4">Prepilin peptidase CpaA</fullName>
    </submittedName>
</protein>
<evidence type="ECO:0000256" key="2">
    <source>
        <dbReference type="SAM" id="Phobius"/>
    </source>
</evidence>
<dbReference type="Gene3D" id="1.20.120.1220">
    <property type="match status" value="1"/>
</dbReference>
<reference evidence="4 5" key="1">
    <citation type="submission" date="2019-03" db="EMBL/GenBank/DDBJ databases">
        <title>Genomic Encyclopedia of Type Strains, Phase IV (KMG-IV): sequencing the most valuable type-strain genomes for metagenomic binning, comparative biology and taxonomic classification.</title>
        <authorList>
            <person name="Goeker M."/>
        </authorList>
    </citation>
    <scope>NUCLEOTIDE SEQUENCE [LARGE SCALE GENOMIC DNA]</scope>
    <source>
        <strain evidence="4 5">DSM 24176</strain>
    </source>
</reference>
<name>A0A4R1N1S2_9FIRM</name>
<dbReference type="GO" id="GO:0004190">
    <property type="term" value="F:aspartic-type endopeptidase activity"/>
    <property type="evidence" value="ECO:0007669"/>
    <property type="project" value="InterPro"/>
</dbReference>
<evidence type="ECO:0000313" key="4">
    <source>
        <dbReference type="EMBL" id="TCL00080.1"/>
    </source>
</evidence>
<keyword evidence="2" id="KW-1133">Transmembrane helix</keyword>
<accession>A0A4R1N1S2</accession>
<dbReference type="InterPro" id="IPR000045">
    <property type="entry name" value="Prepilin_IV_endopep_pep"/>
</dbReference>
<feature type="transmembrane region" description="Helical" evidence="2">
    <location>
        <begin position="30"/>
        <end position="48"/>
    </location>
</feature>